<accession>A0ABR2Y2E5</accession>
<dbReference type="Proteomes" id="UP001465668">
    <property type="component" value="Unassembled WGS sequence"/>
</dbReference>
<organism evidence="2 3">
    <name type="scientific">Seiridium cardinale</name>
    <dbReference type="NCBI Taxonomy" id="138064"/>
    <lineage>
        <taxon>Eukaryota</taxon>
        <taxon>Fungi</taxon>
        <taxon>Dikarya</taxon>
        <taxon>Ascomycota</taxon>
        <taxon>Pezizomycotina</taxon>
        <taxon>Sordariomycetes</taxon>
        <taxon>Xylariomycetidae</taxon>
        <taxon>Amphisphaeriales</taxon>
        <taxon>Sporocadaceae</taxon>
        <taxon>Seiridium</taxon>
    </lineage>
</organism>
<protein>
    <submittedName>
        <fullName evidence="2">Uncharacterized protein</fullName>
    </submittedName>
</protein>
<sequence length="98" mass="9824">MHLASCTRASRPSGTLSGLKAGAASRDGTIPRDFTGASLEGAAAGLGDRFEAGAANRDGATPRDFTGARLKSAAIKRGSTEAGSHQSKKGGRGELHDG</sequence>
<reference evidence="2 3" key="1">
    <citation type="submission" date="2024-02" db="EMBL/GenBank/DDBJ databases">
        <title>First draft genome assembly of two strains of Seiridium cardinale.</title>
        <authorList>
            <person name="Emiliani G."/>
            <person name="Scali E."/>
        </authorList>
    </citation>
    <scope>NUCLEOTIDE SEQUENCE [LARGE SCALE GENOMIC DNA]</scope>
    <source>
        <strain evidence="2 3">BM-138-000479</strain>
    </source>
</reference>
<evidence type="ECO:0000313" key="3">
    <source>
        <dbReference type="Proteomes" id="UP001465668"/>
    </source>
</evidence>
<evidence type="ECO:0000256" key="1">
    <source>
        <dbReference type="SAM" id="MobiDB-lite"/>
    </source>
</evidence>
<gene>
    <name evidence="2" type="ORF">SCAR479_02881</name>
</gene>
<feature type="compositionally biased region" description="Polar residues" evidence="1">
    <location>
        <begin position="7"/>
        <end position="16"/>
    </location>
</feature>
<feature type="region of interest" description="Disordered" evidence="1">
    <location>
        <begin position="53"/>
        <end position="98"/>
    </location>
</feature>
<feature type="region of interest" description="Disordered" evidence="1">
    <location>
        <begin position="1"/>
        <end position="35"/>
    </location>
</feature>
<proteinExistence type="predicted"/>
<evidence type="ECO:0000313" key="2">
    <source>
        <dbReference type="EMBL" id="KAK9780244.1"/>
    </source>
</evidence>
<comment type="caution">
    <text evidence="2">The sequence shown here is derived from an EMBL/GenBank/DDBJ whole genome shotgun (WGS) entry which is preliminary data.</text>
</comment>
<dbReference type="EMBL" id="JARVKM010000007">
    <property type="protein sequence ID" value="KAK9780244.1"/>
    <property type="molecule type" value="Genomic_DNA"/>
</dbReference>
<name>A0ABR2Y2E5_9PEZI</name>
<keyword evidence="3" id="KW-1185">Reference proteome</keyword>